<dbReference type="EMBL" id="CP032125">
    <property type="protein sequence ID" value="AXX97107.1"/>
    <property type="molecule type" value="Genomic_DNA"/>
</dbReference>
<evidence type="ECO:0000259" key="3">
    <source>
        <dbReference type="Pfam" id="PF02475"/>
    </source>
</evidence>
<evidence type="ECO:0000313" key="5">
    <source>
        <dbReference type="Proteomes" id="UP000261704"/>
    </source>
</evidence>
<keyword evidence="2" id="KW-0949">S-adenosyl-L-methionine</keyword>
<dbReference type="SUPFAM" id="SSF53335">
    <property type="entry name" value="S-adenosyl-L-methionine-dependent methyltransferases"/>
    <property type="match status" value="1"/>
</dbReference>
<dbReference type="Gene3D" id="3.40.50.150">
    <property type="entry name" value="Vaccinia Virus protein VP39"/>
    <property type="match status" value="1"/>
</dbReference>
<accession>A0A347UE29</accession>
<dbReference type="CDD" id="cd02440">
    <property type="entry name" value="AdoMet_MTases"/>
    <property type="match status" value="1"/>
</dbReference>
<dbReference type="KEGG" id="pamo:BAR1_03670"/>
<organism evidence="4 5">
    <name type="scientific">Profundibacter amoris</name>
    <dbReference type="NCBI Taxonomy" id="2171755"/>
    <lineage>
        <taxon>Bacteria</taxon>
        <taxon>Pseudomonadati</taxon>
        <taxon>Pseudomonadota</taxon>
        <taxon>Alphaproteobacteria</taxon>
        <taxon>Rhodobacterales</taxon>
        <taxon>Paracoccaceae</taxon>
        <taxon>Profundibacter</taxon>
    </lineage>
</organism>
<gene>
    <name evidence="4" type="ORF">BAR1_03670</name>
</gene>
<dbReference type="InterPro" id="IPR056743">
    <property type="entry name" value="TRM5-TYW2-like_MTfase"/>
</dbReference>
<keyword evidence="1 4" id="KW-0808">Transferase</keyword>
<reference evidence="4 5" key="1">
    <citation type="submission" date="2018-09" db="EMBL/GenBank/DDBJ databases">
        <title>Profundibacter amoris BAR1 gen. nov., sp. nov., a new member of the Roseobacter clade isolated at Lokis Castle Vent Field on the Arctic Mid-Oceanic Ridge.</title>
        <authorList>
            <person name="Le Moine Bauer S."/>
            <person name="Sjoeberg A.G."/>
            <person name="L'Haridon S."/>
            <person name="Stokke R."/>
            <person name="Roalkvam I."/>
            <person name="Steen I.H."/>
            <person name="Dahle H."/>
        </authorList>
    </citation>
    <scope>NUCLEOTIDE SEQUENCE [LARGE SCALE GENOMIC DNA]</scope>
    <source>
        <strain evidence="4 5">BAR1</strain>
    </source>
</reference>
<dbReference type="NCBIfam" id="TIGR01444">
    <property type="entry name" value="fkbM_fam"/>
    <property type="match status" value="1"/>
</dbReference>
<evidence type="ECO:0000256" key="1">
    <source>
        <dbReference type="ARBA" id="ARBA00022679"/>
    </source>
</evidence>
<dbReference type="OrthoDB" id="456767at2"/>
<dbReference type="InterPro" id="IPR029063">
    <property type="entry name" value="SAM-dependent_MTases_sf"/>
</dbReference>
<keyword evidence="5" id="KW-1185">Reference proteome</keyword>
<proteinExistence type="predicted"/>
<feature type="domain" description="TRM5/TYW2-like methyltransferase" evidence="3">
    <location>
        <begin position="50"/>
        <end position="117"/>
    </location>
</feature>
<keyword evidence="4" id="KW-0489">Methyltransferase</keyword>
<dbReference type="GO" id="GO:0008168">
    <property type="term" value="F:methyltransferase activity"/>
    <property type="evidence" value="ECO:0007669"/>
    <property type="project" value="UniProtKB-KW"/>
</dbReference>
<evidence type="ECO:0000256" key="2">
    <source>
        <dbReference type="ARBA" id="ARBA00022691"/>
    </source>
</evidence>
<dbReference type="GO" id="GO:0032259">
    <property type="term" value="P:methylation"/>
    <property type="evidence" value="ECO:0007669"/>
    <property type="project" value="UniProtKB-KW"/>
</dbReference>
<evidence type="ECO:0000313" key="4">
    <source>
        <dbReference type="EMBL" id="AXX97107.1"/>
    </source>
</evidence>
<dbReference type="Proteomes" id="UP000261704">
    <property type="component" value="Chromosome"/>
</dbReference>
<protein>
    <submittedName>
        <fullName evidence="4">FkbM family methyltransferase</fullName>
    </submittedName>
</protein>
<sequence>MLVGLQRNNIAINEVKLPKYLIDSFILRIPDHLMNDNIRRSMQGGRYEGHETHAVKKHIEEQDRVLELGAGTGYVAMQIACRIDAGNLLAIEANPKMIPVIEKNLTANALEDVTVVNAAVVPDDFSEDQITFHITAAFWASSLNPTIAKKWKSTKSVKVPAIKIGTLFQEHKPTVVIMDIEGGEEGLFDSLWPEHIRLLVIELHPTLYPDRVIKQIFDQMSASGLTYCPIGSRGQVVVFKRVADEV</sequence>
<dbReference type="AlphaFoldDB" id="A0A347UE29"/>
<dbReference type="Pfam" id="PF02475">
    <property type="entry name" value="TRM5-TYW2_MTfase"/>
    <property type="match status" value="1"/>
</dbReference>
<name>A0A347UE29_9RHOB</name>
<dbReference type="InterPro" id="IPR006342">
    <property type="entry name" value="FkbM_mtfrase"/>
</dbReference>